<proteinExistence type="predicted"/>
<dbReference type="AlphaFoldDB" id="A0A1H7JZ38"/>
<organism evidence="1 2">
    <name type="scientific">Roseovarius azorensis</name>
    <dbReference type="NCBI Taxonomy" id="1287727"/>
    <lineage>
        <taxon>Bacteria</taxon>
        <taxon>Pseudomonadati</taxon>
        <taxon>Pseudomonadota</taxon>
        <taxon>Alphaproteobacteria</taxon>
        <taxon>Rhodobacterales</taxon>
        <taxon>Roseobacteraceae</taxon>
        <taxon>Roseovarius</taxon>
    </lineage>
</organism>
<dbReference type="STRING" id="1287727.SAMN05443999_102268"/>
<dbReference type="InterPro" id="IPR005624">
    <property type="entry name" value="PduO/GlcC-like"/>
</dbReference>
<dbReference type="PANTHER" id="PTHR34309">
    <property type="entry name" value="SLR1406 PROTEIN"/>
    <property type="match status" value="1"/>
</dbReference>
<name>A0A1H7JZ38_9RHOB</name>
<dbReference type="InterPro" id="IPR038084">
    <property type="entry name" value="PduO/GlcC-like_sf"/>
</dbReference>
<dbReference type="PANTHER" id="PTHR34309:SF10">
    <property type="entry name" value="SLR1406 PROTEIN"/>
    <property type="match status" value="1"/>
</dbReference>
<evidence type="ECO:0000313" key="2">
    <source>
        <dbReference type="Proteomes" id="UP000199582"/>
    </source>
</evidence>
<dbReference type="OrthoDB" id="9815788at2"/>
<dbReference type="Pfam" id="PF03928">
    <property type="entry name" value="HbpS-like"/>
    <property type="match status" value="1"/>
</dbReference>
<dbReference type="Proteomes" id="UP000199582">
    <property type="component" value="Unassembled WGS sequence"/>
</dbReference>
<accession>A0A1H7JZ38</accession>
<dbReference type="InterPro" id="IPR052517">
    <property type="entry name" value="GlcG_carb_metab_protein"/>
</dbReference>
<evidence type="ECO:0000313" key="1">
    <source>
        <dbReference type="EMBL" id="SEK79017.1"/>
    </source>
</evidence>
<reference evidence="1 2" key="1">
    <citation type="submission" date="2016-10" db="EMBL/GenBank/DDBJ databases">
        <authorList>
            <person name="de Groot N.N."/>
        </authorList>
    </citation>
    <scope>NUCLEOTIDE SEQUENCE [LARGE SCALE GENOMIC DNA]</scope>
    <source>
        <strain evidence="1 2">DSM 100674</strain>
    </source>
</reference>
<protein>
    <submittedName>
        <fullName evidence="1">Glc operon protein GlcG</fullName>
    </submittedName>
</protein>
<gene>
    <name evidence="1" type="ORF">SAMN05443999_102268</name>
</gene>
<dbReference type="Gene3D" id="3.30.450.150">
    <property type="entry name" value="Haem-degrading domain"/>
    <property type="match status" value="1"/>
</dbReference>
<dbReference type="EMBL" id="FOAG01000002">
    <property type="protein sequence ID" value="SEK79017.1"/>
    <property type="molecule type" value="Genomic_DNA"/>
</dbReference>
<dbReference type="SUPFAM" id="SSF143744">
    <property type="entry name" value="GlcG-like"/>
    <property type="match status" value="1"/>
</dbReference>
<keyword evidence="2" id="KW-1185">Reference proteome</keyword>
<sequence>MVADALTLAQAQAIVTAALAGARSEPGRFIAVCVVDAGGHPLAMLREEGAAPLLAHIAEAKARTCVIYGKPTRVLRDWADATPNWFHGVRDVASARTGLPLIASLGGVIIRAPGGALLGACGIAGEAGEYDEALGVQGIEAARLVAEAG</sequence>